<evidence type="ECO:0000313" key="1">
    <source>
        <dbReference type="EMBL" id="SHG60332.1"/>
    </source>
</evidence>
<evidence type="ECO:0000313" key="2">
    <source>
        <dbReference type="Proteomes" id="UP000189796"/>
    </source>
</evidence>
<proteinExistence type="predicted"/>
<dbReference type="Proteomes" id="UP000189796">
    <property type="component" value="Chromosome I"/>
</dbReference>
<protein>
    <submittedName>
        <fullName evidence="1">Uncharacterized protein</fullName>
    </submittedName>
</protein>
<sequence>MASNLETLNEFLKTINISQNNPNYHDVTHLMTLFCPDDANYPIVGITQRGPQFQFRAAITKLFNQLLVVSFPDMAWTPANTLRLTDGSTIGVEIDVTGIQISSWFQDSFKSDPLSQIGDETIAGLIQSDQANQMDIPACAVFTFDAKYCVQQLAIYLDRYRMMDQLAPKGWSKIRLPKKTHPGAVRVSELGPTAGRRITITIED</sequence>
<dbReference type="RefSeq" id="WP_079601158.1">
    <property type="nucleotide sequence ID" value="NZ_LT670817.1"/>
</dbReference>
<dbReference type="EMBL" id="LT670817">
    <property type="protein sequence ID" value="SHG60332.1"/>
    <property type="molecule type" value="Genomic_DNA"/>
</dbReference>
<organism evidence="1 2">
    <name type="scientific">Bradyrhizobium erythrophlei</name>
    <dbReference type="NCBI Taxonomy" id="1437360"/>
    <lineage>
        <taxon>Bacteria</taxon>
        <taxon>Pseudomonadati</taxon>
        <taxon>Pseudomonadota</taxon>
        <taxon>Alphaproteobacteria</taxon>
        <taxon>Hyphomicrobiales</taxon>
        <taxon>Nitrobacteraceae</taxon>
        <taxon>Bradyrhizobium</taxon>
    </lineage>
</organism>
<dbReference type="AlphaFoldDB" id="A0A1M5L5G9"/>
<accession>A0A1M5L5G9</accession>
<reference evidence="1 2" key="1">
    <citation type="submission" date="2016-11" db="EMBL/GenBank/DDBJ databases">
        <authorList>
            <person name="Jaros S."/>
            <person name="Januszkiewicz K."/>
            <person name="Wedrychowicz H."/>
        </authorList>
    </citation>
    <scope>NUCLEOTIDE SEQUENCE [LARGE SCALE GENOMIC DNA]</scope>
    <source>
        <strain evidence="1 2">GAS138</strain>
    </source>
</reference>
<gene>
    <name evidence="1" type="ORF">SAMN05443248_2109</name>
</gene>
<name>A0A1M5L5G9_9BRAD</name>